<accession>A0A7X1B7L2</accession>
<dbReference type="PROSITE" id="PS51841">
    <property type="entry name" value="LTD"/>
    <property type="match status" value="1"/>
</dbReference>
<name>A0A7X1B7L2_9BACT</name>
<feature type="chain" id="PRO_5031065065" evidence="1">
    <location>
        <begin position="24"/>
        <end position="1171"/>
    </location>
</feature>
<sequence>MKKHRIQLATTIAALATMGQATAQTTFINEIHYDNASTDVGEAIEIAGPAGIDLSGWSLVLYNGSNGSTYSVLNLSETIIEQSGGYGTVSISLTTNGLQNGSPDGIALVDASGTVIQFLSYEGAMTAADGPAVGLTSTDILVSESSSTPAGFSLQLTGADGIEYSDFTWQAPAENSFGSINAGQTFGGEAGPPAIVINEIRIDQPSTDNDEYFELAGYPGQSLEGVSYLVIGDGSGGSGVIENVTSLDGLVIPEDGYFVAAESTFNLASADYVASLDFENSDNVTHLLVYEFTGSKGDDLDVDEDGVLDSEPWTALLDSVALIESVGTGELVYADPVGPDGSFVPGHVYRFADVVGDFKIGPFDLAEGYDTPGSENIEPVEYEFSTSTYTSFEEPFGDGSIYVDEDAATDHYIENMAGSSDVVYEGGLELGFKAFYKNTRNASGLSDGDYVGVTQFTGTVGTYKDGTQGYQISDPDGEYIVELDTIDMSLVEGEPTLLIDLFVQETSWESNDVIRVWVETDIGTFYLLDSSSSDVNDLNIEGFWQTLSADLTGASAASIRFSLDSNSASEAIFVDNIRFGPVPQIEPVSIMEIQGSGQTSPLAGEQVITQGVVTAITANGYNFWIQDPEGDNDASTSDAIYVYGPDLVPEIGDLVEIKASVSEYISSSRPTDLPLTELVSGSVTILSNGNELPAAIEITDMPNESIEEAIDLLESLEGMRVSVPYGLVVGPTNQYGEFHIVTSADAVPGSGFSPWFSQMLISSIGDQLVDYNPERLMVDDLTLDEALELMPGDSLEGLTGIMDYQFSNYRIQPTDISSINAEEAVTEIKSYHWRFAWFRSLLQWPYLNVATLNTENLFDLIDNPDKNDQGTTPTAEELEIKLEKLSATIGIGLDFPEIICVQEVENQAILQELADRLNSKVRFGGFNYAAASLETSDARGIETGYLYDQTRVKLEELYQLSDEIVPGVSDAFGETSVSKGREPLVGVFKYRGQLITLVNNHFKSKGGDGALYGSVQPPVRESEVQRKLQAQVVRDFADLLLAEDKNAMIGITGDFNDFQFAEPGEGNNHTLGIIEGEEGALYMENVVKTEVPEFSRFSYLYEGNSQVLDHFLLSAKFADKLREADFVHLNSAYLDVYMEDTSVLERSSDHDPLLLKFVMRGKGKQKRHHRR</sequence>
<protein>
    <submittedName>
        <fullName evidence="3">Lamin tail domain-containing protein</fullName>
    </submittedName>
</protein>
<dbReference type="InterPro" id="IPR001322">
    <property type="entry name" value="Lamin_tail_dom"/>
</dbReference>
<organism evidence="3 4">
    <name type="scientific">Pelagicoccus albus</name>
    <dbReference type="NCBI Taxonomy" id="415222"/>
    <lineage>
        <taxon>Bacteria</taxon>
        <taxon>Pseudomonadati</taxon>
        <taxon>Verrucomicrobiota</taxon>
        <taxon>Opitutia</taxon>
        <taxon>Puniceicoccales</taxon>
        <taxon>Pelagicoccaceae</taxon>
        <taxon>Pelagicoccus</taxon>
    </lineage>
</organism>
<keyword evidence="1" id="KW-0732">Signal</keyword>
<dbReference type="PANTHER" id="PTHR42834:SF1">
    <property type="entry name" value="ENDONUCLEASE_EXONUCLEASE_PHOSPHATASE FAMILY PROTEIN (AFU_ORTHOLOGUE AFUA_3G09210)"/>
    <property type="match status" value="1"/>
</dbReference>
<reference evidence="3 4" key="1">
    <citation type="submission" date="2020-07" db="EMBL/GenBank/DDBJ databases">
        <authorList>
            <person name="Feng X."/>
        </authorList>
    </citation>
    <scope>NUCLEOTIDE SEQUENCE [LARGE SCALE GENOMIC DNA]</scope>
    <source>
        <strain evidence="3 4">JCM23202</strain>
    </source>
</reference>
<dbReference type="GO" id="GO:0003824">
    <property type="term" value="F:catalytic activity"/>
    <property type="evidence" value="ECO:0007669"/>
    <property type="project" value="InterPro"/>
</dbReference>
<gene>
    <name evidence="3" type="ORF">H5P27_13945</name>
</gene>
<evidence type="ECO:0000256" key="1">
    <source>
        <dbReference type="SAM" id="SignalP"/>
    </source>
</evidence>
<evidence type="ECO:0000259" key="2">
    <source>
        <dbReference type="PROSITE" id="PS51841"/>
    </source>
</evidence>
<dbReference type="Proteomes" id="UP000526501">
    <property type="component" value="Unassembled WGS sequence"/>
</dbReference>
<feature type="signal peptide" evidence="1">
    <location>
        <begin position="1"/>
        <end position="23"/>
    </location>
</feature>
<dbReference type="InterPro" id="IPR005135">
    <property type="entry name" value="Endo/exonuclease/phosphatase"/>
</dbReference>
<dbReference type="RefSeq" id="WP_185661008.1">
    <property type="nucleotide sequence ID" value="NZ_CAWPOO010000012.1"/>
</dbReference>
<keyword evidence="4" id="KW-1185">Reference proteome</keyword>
<dbReference type="InterPro" id="IPR036691">
    <property type="entry name" value="Endo/exonu/phosph_ase_sf"/>
</dbReference>
<feature type="domain" description="LTD" evidence="2">
    <location>
        <begin position="17"/>
        <end position="123"/>
    </location>
</feature>
<dbReference type="Pfam" id="PF19580">
    <property type="entry name" value="Exo_endo_phos_3"/>
    <property type="match status" value="1"/>
</dbReference>
<dbReference type="EMBL" id="JACHVC010000012">
    <property type="protein sequence ID" value="MBC2607151.1"/>
    <property type="molecule type" value="Genomic_DNA"/>
</dbReference>
<dbReference type="AlphaFoldDB" id="A0A7X1B7L2"/>
<proteinExistence type="predicted"/>
<evidence type="ECO:0000313" key="3">
    <source>
        <dbReference type="EMBL" id="MBC2607151.1"/>
    </source>
</evidence>
<dbReference type="PANTHER" id="PTHR42834">
    <property type="entry name" value="ENDONUCLEASE/EXONUCLEASE/PHOSPHATASE FAMILY PROTEIN (AFU_ORTHOLOGUE AFUA_3G09210)"/>
    <property type="match status" value="1"/>
</dbReference>
<dbReference type="SUPFAM" id="SSF56219">
    <property type="entry name" value="DNase I-like"/>
    <property type="match status" value="1"/>
</dbReference>
<dbReference type="CDD" id="cd04486">
    <property type="entry name" value="YhcR_OBF_like"/>
    <property type="match status" value="1"/>
</dbReference>
<comment type="caution">
    <text evidence="3">The sequence shown here is derived from an EMBL/GenBank/DDBJ whole genome shotgun (WGS) entry which is preliminary data.</text>
</comment>
<dbReference type="Gene3D" id="3.60.10.10">
    <property type="entry name" value="Endonuclease/exonuclease/phosphatase"/>
    <property type="match status" value="1"/>
</dbReference>
<evidence type="ECO:0000313" key="4">
    <source>
        <dbReference type="Proteomes" id="UP000526501"/>
    </source>
</evidence>